<dbReference type="PROSITE" id="PS01124">
    <property type="entry name" value="HTH_ARAC_FAMILY_2"/>
    <property type="match status" value="1"/>
</dbReference>
<dbReference type="InterPro" id="IPR050204">
    <property type="entry name" value="AraC_XylS_family_regulators"/>
</dbReference>
<organism evidence="5 6">
    <name type="scientific">Roseateles depolymerans</name>
    <dbReference type="NCBI Taxonomy" id="76731"/>
    <lineage>
        <taxon>Bacteria</taxon>
        <taxon>Pseudomonadati</taxon>
        <taxon>Pseudomonadota</taxon>
        <taxon>Betaproteobacteria</taxon>
        <taxon>Burkholderiales</taxon>
        <taxon>Sphaerotilaceae</taxon>
        <taxon>Roseateles</taxon>
    </lineage>
</organism>
<dbReference type="Pfam" id="PF12833">
    <property type="entry name" value="HTH_18"/>
    <property type="match status" value="1"/>
</dbReference>
<keyword evidence="2" id="KW-0238">DNA-binding</keyword>
<evidence type="ECO:0000256" key="1">
    <source>
        <dbReference type="ARBA" id="ARBA00023015"/>
    </source>
</evidence>
<keyword evidence="3" id="KW-0804">Transcription</keyword>
<evidence type="ECO:0000313" key="5">
    <source>
        <dbReference type="EMBL" id="PZP33806.1"/>
    </source>
</evidence>
<dbReference type="SMART" id="SM00342">
    <property type="entry name" value="HTH_ARAC"/>
    <property type="match status" value="1"/>
</dbReference>
<sequence length="276" mass="30947">MTPTFHFAPPSPALRGWVRQHQVIRLRFDDATQVPVKPYWPRPAASLAFYLRDAEHVAAGPGAAACRKPRSALIGQPSVATLRQGGADFSVYQIEFEPGALFRLTGLPLQVLTDTWTDAEQVFPAPFRALVDRLAQHETPAQLIALAEDWLLRLVRASTRGMTAADVVAQRLLHEPGRDLAGLARRHGLDPRQLRRLFEARTGVSPRLFGRVARFDRLVRLANEAGAARWLDLALDAGYHDHQHLARDFRDFTGLSPSAFRQLELQAPERQFGFRE</sequence>
<reference evidence="5 6" key="1">
    <citation type="submission" date="2017-08" db="EMBL/GenBank/DDBJ databases">
        <title>Infants hospitalized years apart are colonized by the same room-sourced microbial strains.</title>
        <authorList>
            <person name="Brooks B."/>
            <person name="Olm M.R."/>
            <person name="Firek B.A."/>
            <person name="Baker R."/>
            <person name="Thomas B.C."/>
            <person name="Morowitz M.J."/>
            <person name="Banfield J.F."/>
        </authorList>
    </citation>
    <scope>NUCLEOTIDE SEQUENCE [LARGE SCALE GENOMIC DNA]</scope>
    <source>
        <strain evidence="5">S2_012_000_R2_81</strain>
    </source>
</reference>
<name>A0A2W5FLN2_9BURK</name>
<evidence type="ECO:0000259" key="4">
    <source>
        <dbReference type="PROSITE" id="PS01124"/>
    </source>
</evidence>
<evidence type="ECO:0000256" key="3">
    <source>
        <dbReference type="ARBA" id="ARBA00023163"/>
    </source>
</evidence>
<dbReference type="Gene3D" id="1.10.10.60">
    <property type="entry name" value="Homeodomain-like"/>
    <property type="match status" value="1"/>
</dbReference>
<dbReference type="AlphaFoldDB" id="A0A2W5FLN2"/>
<dbReference type="Proteomes" id="UP000249633">
    <property type="component" value="Unassembled WGS sequence"/>
</dbReference>
<keyword evidence="1" id="KW-0805">Transcription regulation</keyword>
<gene>
    <name evidence="5" type="ORF">DI603_06860</name>
</gene>
<dbReference type="InterPro" id="IPR018060">
    <property type="entry name" value="HTH_AraC"/>
</dbReference>
<dbReference type="EMBL" id="QFOD01000005">
    <property type="protein sequence ID" value="PZP33806.1"/>
    <property type="molecule type" value="Genomic_DNA"/>
</dbReference>
<dbReference type="GO" id="GO:0003700">
    <property type="term" value="F:DNA-binding transcription factor activity"/>
    <property type="evidence" value="ECO:0007669"/>
    <property type="project" value="InterPro"/>
</dbReference>
<evidence type="ECO:0000313" key="6">
    <source>
        <dbReference type="Proteomes" id="UP000249633"/>
    </source>
</evidence>
<protein>
    <submittedName>
        <fullName evidence="5">AraC family transcriptional regulator</fullName>
    </submittedName>
</protein>
<feature type="domain" description="HTH araC/xylS-type" evidence="4">
    <location>
        <begin position="162"/>
        <end position="263"/>
    </location>
</feature>
<dbReference type="PANTHER" id="PTHR46796">
    <property type="entry name" value="HTH-TYPE TRANSCRIPTIONAL ACTIVATOR RHAS-RELATED"/>
    <property type="match status" value="1"/>
</dbReference>
<accession>A0A2W5FLN2</accession>
<comment type="caution">
    <text evidence="5">The sequence shown here is derived from an EMBL/GenBank/DDBJ whole genome shotgun (WGS) entry which is preliminary data.</text>
</comment>
<dbReference type="InterPro" id="IPR009057">
    <property type="entry name" value="Homeodomain-like_sf"/>
</dbReference>
<dbReference type="GO" id="GO:0043565">
    <property type="term" value="F:sequence-specific DNA binding"/>
    <property type="evidence" value="ECO:0007669"/>
    <property type="project" value="InterPro"/>
</dbReference>
<proteinExistence type="predicted"/>
<dbReference type="SUPFAM" id="SSF46689">
    <property type="entry name" value="Homeodomain-like"/>
    <property type="match status" value="1"/>
</dbReference>
<evidence type="ECO:0000256" key="2">
    <source>
        <dbReference type="ARBA" id="ARBA00023125"/>
    </source>
</evidence>